<dbReference type="EMBL" id="CP094528">
    <property type="protein sequence ID" value="UOE45249.1"/>
    <property type="molecule type" value="Genomic_DNA"/>
</dbReference>
<reference evidence="2 3" key="1">
    <citation type="submission" date="2022-03" db="EMBL/GenBank/DDBJ databases">
        <title>Mucilaginibacter sp. isolated from the gut of Protaetia brevitarsis seulensis larvae.</title>
        <authorList>
            <person name="Won M."/>
            <person name="Kim S.-J."/>
            <person name="Kwon S.-W."/>
        </authorList>
    </citation>
    <scope>NUCLEOTIDE SEQUENCE [LARGE SCALE GENOMIC DNA]</scope>
    <source>
        <strain evidence="2 3">CFWR-12</strain>
    </source>
</reference>
<dbReference type="Proteomes" id="UP000832097">
    <property type="component" value="Chromosome"/>
</dbReference>
<protein>
    <submittedName>
        <fullName evidence="2">Uncharacterized protein</fullName>
    </submittedName>
</protein>
<evidence type="ECO:0000313" key="3">
    <source>
        <dbReference type="Proteomes" id="UP000832097"/>
    </source>
</evidence>
<sequence>MLANTPFEDDDAPPGNARGDHVGAALNRLAAAVETQTRLLLARLDRWEERR</sequence>
<evidence type="ECO:0000256" key="1">
    <source>
        <dbReference type="SAM" id="MobiDB-lite"/>
    </source>
</evidence>
<accession>A0ABY4C248</accession>
<dbReference type="RefSeq" id="WP_243557668.1">
    <property type="nucleotide sequence ID" value="NZ_CP094528.1"/>
</dbReference>
<proteinExistence type="predicted"/>
<organism evidence="2 3">
    <name type="scientific">Agromyces larvae</name>
    <dbReference type="NCBI Taxonomy" id="2929802"/>
    <lineage>
        <taxon>Bacteria</taxon>
        <taxon>Bacillati</taxon>
        <taxon>Actinomycetota</taxon>
        <taxon>Actinomycetes</taxon>
        <taxon>Micrococcales</taxon>
        <taxon>Microbacteriaceae</taxon>
        <taxon>Agromyces</taxon>
    </lineage>
</organism>
<keyword evidence="3" id="KW-1185">Reference proteome</keyword>
<gene>
    <name evidence="2" type="ORF">MTO99_05620</name>
</gene>
<name>A0ABY4C248_9MICO</name>
<evidence type="ECO:0000313" key="2">
    <source>
        <dbReference type="EMBL" id="UOE45249.1"/>
    </source>
</evidence>
<feature type="region of interest" description="Disordered" evidence="1">
    <location>
        <begin position="1"/>
        <end position="21"/>
    </location>
</feature>